<accession>A0A3B0U0J5</accession>
<sequence>MRTVLIKTMAAIAMSGALTAPGMACDGLRDGPRAIVVDVVDGDTIMLDNGLKVRLVGIQAPKLALGRDGYAAWPLADQAKRALSELSLGQRVLVRYGGAERDRHGRILGQLFVGENEIWAQQAMLLAGLARVYSFADNRNCLSELYQAEARARADREGIWAGEGFYAIRNASKPLAILERTDRYELVEGRVLSAEQYGQRVYLNFGAQWKKDFTILVERAARRLFEQRGIDPLDLKGALVRVRGWVENKNGPLIEITHPEQIELLAK</sequence>
<protein>
    <recommendedName>
        <fullName evidence="4">TNase-like domain-containing protein</fullName>
    </recommendedName>
</protein>
<dbReference type="InterPro" id="IPR016071">
    <property type="entry name" value="Staphylococal_nuclease_OB-fold"/>
</dbReference>
<dbReference type="GO" id="GO:0004519">
    <property type="term" value="F:endonuclease activity"/>
    <property type="evidence" value="ECO:0007669"/>
    <property type="project" value="UniProtKB-KW"/>
</dbReference>
<name>A0A3B0U0J5_9ZZZZ</name>
<keyword evidence="1" id="KW-0540">Nuclease</keyword>
<dbReference type="SUPFAM" id="SSF50199">
    <property type="entry name" value="Staphylococcal nuclease"/>
    <property type="match status" value="1"/>
</dbReference>
<keyword evidence="2" id="KW-0255">Endonuclease</keyword>
<evidence type="ECO:0000256" key="3">
    <source>
        <dbReference type="ARBA" id="ARBA00022801"/>
    </source>
</evidence>
<keyword evidence="3" id="KW-0378">Hydrolase</keyword>
<dbReference type="GO" id="GO:0016787">
    <property type="term" value="F:hydrolase activity"/>
    <property type="evidence" value="ECO:0007669"/>
    <property type="project" value="UniProtKB-KW"/>
</dbReference>
<evidence type="ECO:0000259" key="4">
    <source>
        <dbReference type="PROSITE" id="PS50830"/>
    </source>
</evidence>
<dbReference type="PROSITE" id="PS50830">
    <property type="entry name" value="TNASE_3"/>
    <property type="match status" value="1"/>
</dbReference>
<dbReference type="InterPro" id="IPR035437">
    <property type="entry name" value="SNase_OB-fold_sf"/>
</dbReference>
<evidence type="ECO:0000256" key="2">
    <source>
        <dbReference type="ARBA" id="ARBA00022759"/>
    </source>
</evidence>
<evidence type="ECO:0000313" key="5">
    <source>
        <dbReference type="EMBL" id="VAW19227.1"/>
    </source>
</evidence>
<dbReference type="Pfam" id="PF00565">
    <property type="entry name" value="SNase"/>
    <property type="match status" value="1"/>
</dbReference>
<reference evidence="5" key="1">
    <citation type="submission" date="2018-06" db="EMBL/GenBank/DDBJ databases">
        <authorList>
            <person name="Zhirakovskaya E."/>
        </authorList>
    </citation>
    <scope>NUCLEOTIDE SEQUENCE</scope>
</reference>
<dbReference type="Gene3D" id="2.40.50.90">
    <property type="match status" value="1"/>
</dbReference>
<evidence type="ECO:0000256" key="1">
    <source>
        <dbReference type="ARBA" id="ARBA00022722"/>
    </source>
</evidence>
<dbReference type="PANTHER" id="PTHR12302">
    <property type="entry name" value="EBNA2 BINDING PROTEIN P100"/>
    <property type="match status" value="1"/>
</dbReference>
<dbReference type="PANTHER" id="PTHR12302:SF3">
    <property type="entry name" value="SERINE_THREONINE-PROTEIN KINASE 31"/>
    <property type="match status" value="1"/>
</dbReference>
<dbReference type="AlphaFoldDB" id="A0A3B0U0J5"/>
<dbReference type="SMART" id="SM00318">
    <property type="entry name" value="SNc"/>
    <property type="match status" value="1"/>
</dbReference>
<gene>
    <name evidence="5" type="ORF">MNBD_ALPHA12-1977</name>
</gene>
<proteinExistence type="predicted"/>
<dbReference type="EMBL" id="UOEO01000102">
    <property type="protein sequence ID" value="VAW19227.1"/>
    <property type="molecule type" value="Genomic_DNA"/>
</dbReference>
<organism evidence="5">
    <name type="scientific">hydrothermal vent metagenome</name>
    <dbReference type="NCBI Taxonomy" id="652676"/>
    <lineage>
        <taxon>unclassified sequences</taxon>
        <taxon>metagenomes</taxon>
        <taxon>ecological metagenomes</taxon>
    </lineage>
</organism>
<feature type="domain" description="TNase-like" evidence="4">
    <location>
        <begin position="30"/>
        <end position="162"/>
    </location>
</feature>